<dbReference type="eggNOG" id="ENOG50336H4">
    <property type="taxonomic scope" value="Bacteria"/>
</dbReference>
<reference evidence="1 2" key="1">
    <citation type="submission" date="2011-10" db="EMBL/GenBank/DDBJ databases">
        <title>Genome sequence of Gluconobacter morbifer G707, isolated from Drosophila gut.</title>
        <authorList>
            <person name="Lee W.-J."/>
            <person name="Kim E.-K."/>
        </authorList>
    </citation>
    <scope>NUCLEOTIDE SEQUENCE [LARGE SCALE GENOMIC DNA]</scope>
    <source>
        <strain evidence="1 2">G707</strain>
    </source>
</reference>
<dbReference type="PATRIC" id="fig|1088869.3.peg.702"/>
<evidence type="ECO:0000313" key="2">
    <source>
        <dbReference type="Proteomes" id="UP000004949"/>
    </source>
</evidence>
<dbReference type="AlphaFoldDB" id="G6XGT0"/>
<dbReference type="Proteomes" id="UP000004949">
    <property type="component" value="Unassembled WGS sequence"/>
</dbReference>
<dbReference type="EMBL" id="AGQV01000001">
    <property type="protein sequence ID" value="EHH69388.1"/>
    <property type="molecule type" value="Genomic_DNA"/>
</dbReference>
<dbReference type="STRING" id="1088869.GMO_06950"/>
<gene>
    <name evidence="1" type="ORF">GMO_06950</name>
</gene>
<accession>G6XGT0</accession>
<proteinExistence type="predicted"/>
<dbReference type="RefSeq" id="WP_008850845.1">
    <property type="nucleotide sequence ID" value="NZ_AGQV01000001.1"/>
</dbReference>
<comment type="caution">
    <text evidence="1">The sequence shown here is derived from an EMBL/GenBank/DDBJ whole genome shotgun (WGS) entry which is preliminary data.</text>
</comment>
<protein>
    <recommendedName>
        <fullName evidence="3">DUF2867 domain-containing protein</fullName>
    </recommendedName>
</protein>
<name>G6XGT0_9PROT</name>
<organism evidence="1 2">
    <name type="scientific">Gluconobacter morbifer G707</name>
    <dbReference type="NCBI Taxonomy" id="1088869"/>
    <lineage>
        <taxon>Bacteria</taxon>
        <taxon>Pseudomonadati</taxon>
        <taxon>Pseudomonadota</taxon>
        <taxon>Alphaproteobacteria</taxon>
        <taxon>Acetobacterales</taxon>
        <taxon>Acetobacteraceae</taxon>
        <taxon>Gluconobacter</taxon>
    </lineage>
</organism>
<keyword evidence="2" id="KW-1185">Reference proteome</keyword>
<evidence type="ECO:0008006" key="3">
    <source>
        <dbReference type="Google" id="ProtNLM"/>
    </source>
</evidence>
<evidence type="ECO:0000313" key="1">
    <source>
        <dbReference type="EMBL" id="EHH69388.1"/>
    </source>
</evidence>
<sequence>MAETCPRTGPAFHEHHVIDIAATPATVLEESGRYRIQHDPLARLAIRLREWPARLLRQSTSPPLDLTDFTLLEQDCVRRVYGLQGAFWKAGYGLRRISSRSEFLAYQREDLCTLFLSFTVSPGQDGKTRLATSTTVTCPSWKIWWRFLPYWLLIRPVSGLLRQRMLRQIKARCEIFP</sequence>